<feature type="region of interest" description="Disordered" evidence="7">
    <location>
        <begin position="67"/>
        <end position="94"/>
    </location>
</feature>
<comment type="catalytic activity">
    <reaction evidence="6">
        <text>(6S)-NADHX + ATP = ADP + phosphate + NADH + H(+)</text>
        <dbReference type="Rhea" id="RHEA:19017"/>
        <dbReference type="ChEBI" id="CHEBI:15378"/>
        <dbReference type="ChEBI" id="CHEBI:30616"/>
        <dbReference type="ChEBI" id="CHEBI:43474"/>
        <dbReference type="ChEBI" id="CHEBI:57945"/>
        <dbReference type="ChEBI" id="CHEBI:64074"/>
        <dbReference type="ChEBI" id="CHEBI:456216"/>
        <dbReference type="EC" id="4.2.1.93"/>
    </reaction>
</comment>
<gene>
    <name evidence="9" type="ORF">ACHAXA_009647</name>
</gene>
<feature type="binding site" evidence="6">
    <location>
        <position position="178"/>
    </location>
    <ligand>
        <name>(6S)-NADPHX</name>
        <dbReference type="ChEBI" id="CHEBI:64076"/>
    </ligand>
</feature>
<proteinExistence type="inferred from homology"/>
<evidence type="ECO:0000256" key="6">
    <source>
        <dbReference type="HAMAP-Rule" id="MF_03157"/>
    </source>
</evidence>
<dbReference type="EMBL" id="JALLPB020000055">
    <property type="protein sequence ID" value="KAL3822773.1"/>
    <property type="molecule type" value="Genomic_DNA"/>
</dbReference>
<feature type="compositionally biased region" description="Gly residues" evidence="7">
    <location>
        <begin position="72"/>
        <end position="82"/>
    </location>
</feature>
<dbReference type="SUPFAM" id="SSF53613">
    <property type="entry name" value="Ribokinase-like"/>
    <property type="match status" value="1"/>
</dbReference>
<feature type="binding site" evidence="6">
    <location>
        <begin position="236"/>
        <end position="242"/>
    </location>
    <ligand>
        <name>(6S)-NADPHX</name>
        <dbReference type="ChEBI" id="CHEBI:64076"/>
    </ligand>
</feature>
<comment type="cofactor">
    <cofactor evidence="6">
        <name>Mg(2+)</name>
        <dbReference type="ChEBI" id="CHEBI:18420"/>
    </cofactor>
</comment>
<evidence type="ECO:0000256" key="7">
    <source>
        <dbReference type="SAM" id="MobiDB-lite"/>
    </source>
</evidence>
<dbReference type="Gene3D" id="3.40.1190.20">
    <property type="match status" value="2"/>
</dbReference>
<evidence type="ECO:0000313" key="10">
    <source>
        <dbReference type="Proteomes" id="UP001530377"/>
    </source>
</evidence>
<dbReference type="PANTHER" id="PTHR12592">
    <property type="entry name" value="ATP-DEPENDENT (S)-NAD(P)H-HYDRATE DEHYDRATASE FAMILY MEMBER"/>
    <property type="match status" value="1"/>
</dbReference>
<dbReference type="InterPro" id="IPR029056">
    <property type="entry name" value="Ribokinase-like"/>
</dbReference>
<keyword evidence="3" id="KW-0521">NADP</keyword>
<dbReference type="EC" id="4.2.1.93" evidence="6"/>
<sequence>MYAGAPYYAAESALRCGVDLVTVYTAAEACMPIKCYSPELMVRAVYSIEVMNSYLDEEGGIIREMEGECRRGGGGGGGGGGNDAPTTKETNGSDTRRIAMMSGRPPIGGEGGRYLPIQGGEARNDDGVEVLAEGLGRMTSLEGKLHALGERREVFIGGIVDDITHAFPTLHAMCIGPGLGRHPLVFSVAEKVIQRAIEARLMLIIDADALFMLSLGEYRDLLEDLRSYERCVMTPNLMEMRRLRDALSADDGGGRRSNIIVQKGNVDEIIHDSYTMRCEEEGGLKRCGGIGDVLAGTISAFMAWNAILEMEETHDAQNDVITNKESEWQRRLFASWAAAVVVKKATKVAFQKKKRSMSALDVIGEIGDVVNDMEDDLKNAVP</sequence>
<organism evidence="9 10">
    <name type="scientific">Cyclostephanos tholiformis</name>
    <dbReference type="NCBI Taxonomy" id="382380"/>
    <lineage>
        <taxon>Eukaryota</taxon>
        <taxon>Sar</taxon>
        <taxon>Stramenopiles</taxon>
        <taxon>Ochrophyta</taxon>
        <taxon>Bacillariophyta</taxon>
        <taxon>Coscinodiscophyceae</taxon>
        <taxon>Thalassiosirophycidae</taxon>
        <taxon>Stephanodiscales</taxon>
        <taxon>Stephanodiscaceae</taxon>
        <taxon>Cyclostephanos</taxon>
    </lineage>
</organism>
<dbReference type="GO" id="GO:0046496">
    <property type="term" value="P:nicotinamide nucleotide metabolic process"/>
    <property type="evidence" value="ECO:0007669"/>
    <property type="project" value="UniProtKB-UniRule"/>
</dbReference>
<keyword evidence="5 6" id="KW-0456">Lyase</keyword>
<protein>
    <recommendedName>
        <fullName evidence="6">ATP-dependent (S)-NAD(P)H-hydrate dehydratase</fullName>
        <ecNumber evidence="6">4.2.1.93</ecNumber>
    </recommendedName>
    <alternativeName>
        <fullName evidence="6">ATP-dependent NAD(P)HX dehydratase</fullName>
    </alternativeName>
</protein>
<dbReference type="GO" id="GO:0047453">
    <property type="term" value="F:ATP-dependent NAD(P)H-hydrate dehydratase activity"/>
    <property type="evidence" value="ECO:0007669"/>
    <property type="project" value="UniProtKB-UniRule"/>
</dbReference>
<dbReference type="InterPro" id="IPR000631">
    <property type="entry name" value="CARKD"/>
</dbReference>
<comment type="function">
    <text evidence="6">Catalyzes the dehydration of the S-form of NAD(P)HX at the expense of ATP, which is converted to ADP. Together with NAD(P)HX epimerase, which catalyzes the epimerization of the S- and R-forms, the enzyme allows the repair of both epimers of NAD(P)HX, a damaged form of NAD(P)H that is a result of enzymatic or heat-dependent hydration.</text>
</comment>
<feature type="compositionally biased region" description="Polar residues" evidence="7">
    <location>
        <begin position="84"/>
        <end position="93"/>
    </location>
</feature>
<dbReference type="HAMAP" id="MF_01965">
    <property type="entry name" value="NADHX_dehydratase"/>
    <property type="match status" value="1"/>
</dbReference>
<name>A0ABD3SE24_9STRA</name>
<feature type="binding site" evidence="6">
    <location>
        <begin position="263"/>
        <end position="267"/>
    </location>
    <ligand>
        <name>ATP</name>
        <dbReference type="ChEBI" id="CHEBI:30616"/>
    </ligand>
</feature>
<dbReference type="Proteomes" id="UP001530377">
    <property type="component" value="Unassembled WGS sequence"/>
</dbReference>
<comment type="similarity">
    <text evidence="6">Belongs to the NnrD/CARKD family.</text>
</comment>
<evidence type="ECO:0000313" key="9">
    <source>
        <dbReference type="EMBL" id="KAL3822773.1"/>
    </source>
</evidence>
<feature type="binding site" evidence="6">
    <location>
        <position position="292"/>
    </location>
    <ligand>
        <name>(6S)-NADPHX</name>
        <dbReference type="ChEBI" id="CHEBI:64076"/>
    </ligand>
</feature>
<keyword evidence="2 6" id="KW-0067">ATP-binding</keyword>
<feature type="domain" description="YjeF C-terminal" evidence="8">
    <location>
        <begin position="1"/>
        <end position="373"/>
    </location>
</feature>
<reference evidence="9 10" key="1">
    <citation type="submission" date="2024-10" db="EMBL/GenBank/DDBJ databases">
        <title>Updated reference genomes for cyclostephanoid diatoms.</title>
        <authorList>
            <person name="Roberts W.R."/>
            <person name="Alverson A.J."/>
        </authorList>
    </citation>
    <scope>NUCLEOTIDE SEQUENCE [LARGE SCALE GENOMIC DNA]</scope>
    <source>
        <strain evidence="9 10">AJA228-03</strain>
    </source>
</reference>
<comment type="catalytic activity">
    <reaction evidence="6">
        <text>(6S)-NADPHX + ATP = ADP + phosphate + NADPH + H(+)</text>
        <dbReference type="Rhea" id="RHEA:32231"/>
        <dbReference type="ChEBI" id="CHEBI:15378"/>
        <dbReference type="ChEBI" id="CHEBI:30616"/>
        <dbReference type="ChEBI" id="CHEBI:43474"/>
        <dbReference type="ChEBI" id="CHEBI:57783"/>
        <dbReference type="ChEBI" id="CHEBI:64076"/>
        <dbReference type="ChEBI" id="CHEBI:456216"/>
        <dbReference type="EC" id="4.2.1.93"/>
    </reaction>
</comment>
<evidence type="ECO:0000256" key="5">
    <source>
        <dbReference type="ARBA" id="ARBA00023239"/>
    </source>
</evidence>
<evidence type="ECO:0000256" key="1">
    <source>
        <dbReference type="ARBA" id="ARBA00022741"/>
    </source>
</evidence>
<keyword evidence="10" id="KW-1185">Reference proteome</keyword>
<dbReference type="InterPro" id="IPR017953">
    <property type="entry name" value="Carbohydrate_kinase_pred_CS"/>
</dbReference>
<accession>A0ABD3SE24</accession>
<evidence type="ECO:0000256" key="4">
    <source>
        <dbReference type="ARBA" id="ARBA00023027"/>
    </source>
</evidence>
<keyword evidence="1 6" id="KW-0547">Nucleotide-binding</keyword>
<evidence type="ECO:0000259" key="8">
    <source>
        <dbReference type="PROSITE" id="PS51383"/>
    </source>
</evidence>
<feature type="binding site" evidence="6">
    <location>
        <begin position="282"/>
        <end position="291"/>
    </location>
    <ligand>
        <name>ATP</name>
        <dbReference type="ChEBI" id="CHEBI:30616"/>
    </ligand>
</feature>
<comment type="caution">
    <text evidence="9">The sequence shown here is derived from an EMBL/GenBank/DDBJ whole genome shotgun (WGS) entry which is preliminary data.</text>
</comment>
<dbReference type="GO" id="GO:0005524">
    <property type="term" value="F:ATP binding"/>
    <property type="evidence" value="ECO:0007669"/>
    <property type="project" value="UniProtKB-KW"/>
</dbReference>
<keyword evidence="4 6" id="KW-0520">NAD</keyword>
<evidence type="ECO:0000256" key="2">
    <source>
        <dbReference type="ARBA" id="ARBA00022840"/>
    </source>
</evidence>
<keyword evidence="6" id="KW-0597">Phosphoprotein</keyword>
<dbReference type="PROSITE" id="PS51383">
    <property type="entry name" value="YJEF_C_3"/>
    <property type="match status" value="1"/>
</dbReference>
<dbReference type="CDD" id="cd01171">
    <property type="entry name" value="YXKO-related"/>
    <property type="match status" value="1"/>
</dbReference>
<evidence type="ECO:0000256" key="3">
    <source>
        <dbReference type="ARBA" id="ARBA00022857"/>
    </source>
</evidence>
<dbReference type="Pfam" id="PF01256">
    <property type="entry name" value="Carb_kinase"/>
    <property type="match status" value="2"/>
</dbReference>
<dbReference type="PROSITE" id="PS01050">
    <property type="entry name" value="YJEF_C_2"/>
    <property type="match status" value="1"/>
</dbReference>
<dbReference type="AlphaFoldDB" id="A0ABD3SE24"/>
<dbReference type="PANTHER" id="PTHR12592:SF0">
    <property type="entry name" value="ATP-DEPENDENT (S)-NAD(P)H-HYDRATE DEHYDRATASE"/>
    <property type="match status" value="1"/>
</dbReference>